<sequence length="1329" mass="145945">MASHAGLPQPGAGGVTPNGAGSSSATNPKMRKRTKTGCLTCRKRRIKCGEERPTCANCIKSKRQCEGYNQRVIFKAPIGEWPNHPGVVSTLQYHNSMLPGTRRYPSQTAPLAPDGSLPIQPRPVTQFDFADYPNPGHMLVGQYGQDPNYQQPLQSPHYQQPLHSPHHHQLPTPTSASGTSYFPSSSQPSPIHSTFQHQYASDGHNDYPGQQQYPQGGSHHHIPVSYDTHIDQKPPTSVSDTQLPSFSQASQEQIYQQSHRASSMAEEQQSHYVLPSNAPPRTEEYPPHGDSRSALTRTGSNPRIPQSQPSPVSLSQAPPYALPPTLSHCESYRPSYQTVPVQIPHHDVSSDVKYVPQHAVLEQPIAASQTQQAFQPALLRSGFAADDHVSPTEDLVEAAVEHVDDDYYDVQSDEEMPDEVPAEMEETDEDTIMINRDLSLIQRLHHENINELAPRGYSNYIYAGILTHYRPEEVASPLKNPQTARVFAHFVGATGPSLSIYERNPRNPTSLFDGSAAPSQQSLWTYILPMKALKHQGLLHAMLALSSLHIARLQNASITPSWTHYAYALKRLHRYLSDSKKRLQIQTLATSLLLAFYEVMTAEHVKWGTHLVGAALLLRELDFRSLAQQARRLKSEKMAQEERFPYQNPEMLIDQKQYQQKLRASAMGPDENLVSTIMGKQVTYDDYDRVEDEDRSQSSRRNSHAENFDLTNFETLQDLNWWYMRHDAFQSMVSGNPLIMDYRKWSDCPPRGPLARSDALYGTHDHLILLIGRITDFTVRDRERKLKQMEANGGQWRPTPGMPGMPMGPPQGQGQQGPPQTPTTPMMPMGPPQNTQGMGPPPGWTGPPPSVQGMGPPPGWTGPPPPGWTGAPPASQASGPPPGWTGPPPLGWPGGPPQMSPIGPPQGSSMMPPPPPPGQMPPPASPGFMPPGYPGQSHIPGQPPQESMPQPSQGLPQGHPPTQMQGPPQMSQGPPHMGSPPNGPPPASAMPSFYGMAPTRPPIPLPDSYANPDPNYHHSPKTPSTPHPKFADLPSAYTSALEDWNSILHAHTTVSNILSSAPAFAPLPPELDFSAFNPGGSITPFGPALVHRSHDISIIWTLVHLSHILLLRSHPAAPPAMMMAAQVCAPATAPIAQLIGRIAAGGLQMPTSDATPLNPSLGAALIESTMSLFFAGIQYREEPQRTWLIKRLLDIDRRTGWASAGTIARSCETSWERAAELGRGPAYPKRRTRRFGEEGPVVLDEEGGGEGEAPWGEKEKGGRGDGGGYPGMSDAETWDWVRRRERFGEEEKRYVVRHPKGYTPWAMNLLGTDEDLRVGMERVEIGAAI</sequence>
<feature type="compositionally biased region" description="Low complexity" evidence="3">
    <location>
        <begin position="868"/>
        <end position="878"/>
    </location>
</feature>
<dbReference type="SMART" id="SM00066">
    <property type="entry name" value="GAL4"/>
    <property type="match status" value="1"/>
</dbReference>
<dbReference type="Pfam" id="PF11951">
    <property type="entry name" value="Fungal_trans_2"/>
    <property type="match status" value="1"/>
</dbReference>
<protein>
    <submittedName>
        <fullName evidence="5">Fungal-specific transcription factor domain-domain-containing protein</fullName>
    </submittedName>
</protein>
<evidence type="ECO:0000256" key="3">
    <source>
        <dbReference type="SAM" id="MobiDB-lite"/>
    </source>
</evidence>
<feature type="domain" description="Zn(2)-C6 fungal-type" evidence="4">
    <location>
        <begin position="37"/>
        <end position="65"/>
    </location>
</feature>
<dbReference type="CDD" id="cd00067">
    <property type="entry name" value="GAL4"/>
    <property type="match status" value="1"/>
</dbReference>
<evidence type="ECO:0000259" key="4">
    <source>
        <dbReference type="PROSITE" id="PS50048"/>
    </source>
</evidence>
<comment type="subcellular location">
    <subcellularLocation>
        <location evidence="1">Nucleus</location>
    </subcellularLocation>
</comment>
<dbReference type="GO" id="GO:0045944">
    <property type="term" value="P:positive regulation of transcription by RNA polymerase II"/>
    <property type="evidence" value="ECO:0007669"/>
    <property type="project" value="TreeGrafter"/>
</dbReference>
<dbReference type="GO" id="GO:0000976">
    <property type="term" value="F:transcription cis-regulatory region binding"/>
    <property type="evidence" value="ECO:0007669"/>
    <property type="project" value="TreeGrafter"/>
</dbReference>
<feature type="compositionally biased region" description="Low complexity" evidence="3">
    <location>
        <begin position="944"/>
        <end position="976"/>
    </location>
</feature>
<evidence type="ECO:0000313" key="5">
    <source>
        <dbReference type="EMBL" id="ORY10303.1"/>
    </source>
</evidence>
<dbReference type="PANTHER" id="PTHR37534:SF23">
    <property type="entry name" value="ZN(II)2CYS6 TRANSCRIPTION FACTOR (EUROFUNG)"/>
    <property type="match status" value="1"/>
</dbReference>
<feature type="compositionally biased region" description="Polar residues" evidence="3">
    <location>
        <begin position="234"/>
        <end position="271"/>
    </location>
</feature>
<dbReference type="Gene3D" id="4.10.240.10">
    <property type="entry name" value="Zn(2)-C6 fungal-type DNA-binding domain"/>
    <property type="match status" value="1"/>
</dbReference>
<evidence type="ECO:0000256" key="2">
    <source>
        <dbReference type="ARBA" id="ARBA00023242"/>
    </source>
</evidence>
<feature type="region of interest" description="Disordered" evidence="3">
    <location>
        <begin position="99"/>
        <end position="328"/>
    </location>
</feature>
<dbReference type="STRING" id="1231657.A0A1Y1ZJ82"/>
<dbReference type="Pfam" id="PF00172">
    <property type="entry name" value="Zn_clus"/>
    <property type="match status" value="1"/>
</dbReference>
<feature type="compositionally biased region" description="Low complexity" evidence="3">
    <location>
        <begin position="810"/>
        <end position="838"/>
    </location>
</feature>
<dbReference type="PROSITE" id="PS00463">
    <property type="entry name" value="ZN2_CY6_FUNGAL_1"/>
    <property type="match status" value="1"/>
</dbReference>
<feature type="compositionally biased region" description="Pro residues" evidence="3">
    <location>
        <begin position="879"/>
        <end position="904"/>
    </location>
</feature>
<proteinExistence type="predicted"/>
<evidence type="ECO:0000256" key="1">
    <source>
        <dbReference type="ARBA" id="ARBA00004123"/>
    </source>
</evidence>
<keyword evidence="2" id="KW-0539">Nucleus</keyword>
<keyword evidence="6" id="KW-1185">Reference proteome</keyword>
<evidence type="ECO:0000313" key="6">
    <source>
        <dbReference type="Proteomes" id="UP000193144"/>
    </source>
</evidence>
<dbReference type="PANTHER" id="PTHR37534">
    <property type="entry name" value="TRANSCRIPTIONAL ACTIVATOR PROTEIN UGA3"/>
    <property type="match status" value="1"/>
</dbReference>
<feature type="compositionally biased region" description="Low complexity" evidence="3">
    <location>
        <begin position="305"/>
        <end position="319"/>
    </location>
</feature>
<feature type="compositionally biased region" description="Polar residues" evidence="3">
    <location>
        <begin position="293"/>
        <end position="304"/>
    </location>
</feature>
<feature type="compositionally biased region" description="Pro residues" evidence="3">
    <location>
        <begin position="839"/>
        <end position="867"/>
    </location>
</feature>
<feature type="compositionally biased region" description="Pro residues" evidence="3">
    <location>
        <begin position="977"/>
        <end position="988"/>
    </location>
</feature>
<dbReference type="InterPro" id="IPR001138">
    <property type="entry name" value="Zn2Cys6_DnaBD"/>
</dbReference>
<dbReference type="SUPFAM" id="SSF57701">
    <property type="entry name" value="Zn2/Cys6 DNA-binding domain"/>
    <property type="match status" value="1"/>
</dbReference>
<name>A0A1Y1ZJ82_9PLEO</name>
<dbReference type="GO" id="GO:0005634">
    <property type="term" value="C:nucleus"/>
    <property type="evidence" value="ECO:0007669"/>
    <property type="project" value="UniProtKB-SubCell"/>
</dbReference>
<gene>
    <name evidence="5" type="ORF">BCR34DRAFT_602156</name>
</gene>
<feature type="compositionally biased region" description="Low complexity" evidence="3">
    <location>
        <begin position="154"/>
        <end position="163"/>
    </location>
</feature>
<feature type="region of interest" description="Disordered" evidence="3">
    <location>
        <begin position="788"/>
        <end position="1031"/>
    </location>
</feature>
<reference evidence="5 6" key="1">
    <citation type="submission" date="2016-07" db="EMBL/GenBank/DDBJ databases">
        <title>Pervasive Adenine N6-methylation of Active Genes in Fungi.</title>
        <authorList>
            <consortium name="DOE Joint Genome Institute"/>
            <person name="Mondo S.J."/>
            <person name="Dannebaum R.O."/>
            <person name="Kuo R.C."/>
            <person name="Labutti K."/>
            <person name="Haridas S."/>
            <person name="Kuo A."/>
            <person name="Salamov A."/>
            <person name="Ahrendt S.R."/>
            <person name="Lipzen A."/>
            <person name="Sullivan W."/>
            <person name="Andreopoulos W.B."/>
            <person name="Clum A."/>
            <person name="Lindquist E."/>
            <person name="Daum C."/>
            <person name="Ramamoorthy G.K."/>
            <person name="Gryganskyi A."/>
            <person name="Culley D."/>
            <person name="Magnuson J.K."/>
            <person name="James T.Y."/>
            <person name="O'Malley M.A."/>
            <person name="Stajich J.E."/>
            <person name="Spatafora J.W."/>
            <person name="Visel A."/>
            <person name="Grigoriev I.V."/>
        </authorList>
    </citation>
    <scope>NUCLEOTIDE SEQUENCE [LARGE SCALE GENOMIC DNA]</scope>
    <source>
        <strain evidence="5 6">CBS 115471</strain>
    </source>
</reference>
<dbReference type="EMBL" id="MCFA01000074">
    <property type="protein sequence ID" value="ORY10303.1"/>
    <property type="molecule type" value="Genomic_DNA"/>
</dbReference>
<feature type="compositionally biased region" description="Low complexity" evidence="3">
    <location>
        <begin position="207"/>
        <end position="217"/>
    </location>
</feature>
<dbReference type="GO" id="GO:0000981">
    <property type="term" value="F:DNA-binding transcription factor activity, RNA polymerase II-specific"/>
    <property type="evidence" value="ECO:0007669"/>
    <property type="project" value="InterPro"/>
</dbReference>
<dbReference type="PROSITE" id="PS50048">
    <property type="entry name" value="ZN2_CY6_FUNGAL_2"/>
    <property type="match status" value="1"/>
</dbReference>
<comment type="caution">
    <text evidence="5">The sequence shown here is derived from an EMBL/GenBank/DDBJ whole genome shotgun (WGS) entry which is preliminary data.</text>
</comment>
<organism evidence="5 6">
    <name type="scientific">Clohesyomyces aquaticus</name>
    <dbReference type="NCBI Taxonomy" id="1231657"/>
    <lineage>
        <taxon>Eukaryota</taxon>
        <taxon>Fungi</taxon>
        <taxon>Dikarya</taxon>
        <taxon>Ascomycota</taxon>
        <taxon>Pezizomycotina</taxon>
        <taxon>Dothideomycetes</taxon>
        <taxon>Pleosporomycetidae</taxon>
        <taxon>Pleosporales</taxon>
        <taxon>Lindgomycetaceae</taxon>
        <taxon>Clohesyomyces</taxon>
    </lineage>
</organism>
<dbReference type="Proteomes" id="UP000193144">
    <property type="component" value="Unassembled WGS sequence"/>
</dbReference>
<feature type="compositionally biased region" description="Basic and acidic residues" evidence="3">
    <location>
        <begin position="281"/>
        <end position="291"/>
    </location>
</feature>
<feature type="compositionally biased region" description="Pro residues" evidence="3">
    <location>
        <begin position="911"/>
        <end position="933"/>
    </location>
</feature>
<dbReference type="GO" id="GO:0008270">
    <property type="term" value="F:zinc ion binding"/>
    <property type="evidence" value="ECO:0007669"/>
    <property type="project" value="InterPro"/>
</dbReference>
<dbReference type="InterPro" id="IPR036864">
    <property type="entry name" value="Zn2-C6_fun-type_DNA-bd_sf"/>
</dbReference>
<feature type="region of interest" description="Disordered" evidence="3">
    <location>
        <begin position="1239"/>
        <end position="1272"/>
    </location>
</feature>
<dbReference type="OrthoDB" id="5391043at2759"/>
<accession>A0A1Y1ZJ82</accession>
<feature type="compositionally biased region" description="Pro residues" evidence="3">
    <location>
        <begin position="800"/>
        <end position="809"/>
    </location>
</feature>
<dbReference type="InterPro" id="IPR021858">
    <property type="entry name" value="Fun_TF"/>
</dbReference>
<feature type="region of interest" description="Disordered" evidence="3">
    <location>
        <begin position="1"/>
        <end position="34"/>
    </location>
</feature>
<feature type="compositionally biased region" description="Polar residues" evidence="3">
    <location>
        <begin position="175"/>
        <end position="199"/>
    </location>
</feature>